<keyword evidence="2" id="KW-1185">Reference proteome</keyword>
<dbReference type="Proteomes" id="UP000054270">
    <property type="component" value="Unassembled WGS sequence"/>
</dbReference>
<gene>
    <name evidence="1" type="ORF">HYPSUDRAFT_60098</name>
</gene>
<reference evidence="2" key="1">
    <citation type="submission" date="2014-04" db="EMBL/GenBank/DDBJ databases">
        <title>Evolutionary Origins and Diversification of the Mycorrhizal Mutualists.</title>
        <authorList>
            <consortium name="DOE Joint Genome Institute"/>
            <consortium name="Mycorrhizal Genomics Consortium"/>
            <person name="Kohler A."/>
            <person name="Kuo A."/>
            <person name="Nagy L.G."/>
            <person name="Floudas D."/>
            <person name="Copeland A."/>
            <person name="Barry K.W."/>
            <person name="Cichocki N."/>
            <person name="Veneault-Fourrey C."/>
            <person name="LaButti K."/>
            <person name="Lindquist E.A."/>
            <person name="Lipzen A."/>
            <person name="Lundell T."/>
            <person name="Morin E."/>
            <person name="Murat C."/>
            <person name="Riley R."/>
            <person name="Ohm R."/>
            <person name="Sun H."/>
            <person name="Tunlid A."/>
            <person name="Henrissat B."/>
            <person name="Grigoriev I.V."/>
            <person name="Hibbett D.S."/>
            <person name="Martin F."/>
        </authorList>
    </citation>
    <scope>NUCLEOTIDE SEQUENCE [LARGE SCALE GENOMIC DNA]</scope>
    <source>
        <strain evidence="2">FD-334 SS-4</strain>
    </source>
</reference>
<dbReference type="OrthoDB" id="3021222at2759"/>
<organism evidence="1 2">
    <name type="scientific">Hypholoma sublateritium (strain FD-334 SS-4)</name>
    <dbReference type="NCBI Taxonomy" id="945553"/>
    <lineage>
        <taxon>Eukaryota</taxon>
        <taxon>Fungi</taxon>
        <taxon>Dikarya</taxon>
        <taxon>Basidiomycota</taxon>
        <taxon>Agaricomycotina</taxon>
        <taxon>Agaricomycetes</taxon>
        <taxon>Agaricomycetidae</taxon>
        <taxon>Agaricales</taxon>
        <taxon>Agaricineae</taxon>
        <taxon>Strophariaceae</taxon>
        <taxon>Hypholoma</taxon>
    </lineage>
</organism>
<dbReference type="EMBL" id="KN817794">
    <property type="protein sequence ID" value="KJA13061.1"/>
    <property type="molecule type" value="Genomic_DNA"/>
</dbReference>
<name>A0A0D2N8M7_HYPSF</name>
<evidence type="ECO:0000313" key="1">
    <source>
        <dbReference type="EMBL" id="KJA13061.1"/>
    </source>
</evidence>
<protein>
    <submittedName>
        <fullName evidence="1">Uncharacterized protein</fullName>
    </submittedName>
</protein>
<proteinExistence type="predicted"/>
<sequence>CSTSLETLMEFVSAAKELSDVVDMPLHVSAPRQSCFRVMNSAEFSKLKPIEFREILRSQTIISVDENAIPAEFNIDSLLQLQSYSSVFDIEGILTCLLTGRVGSSFKDLSASNPPKLRGGTINDILKCAKQDDGRKIVQVRSMPYSSAGWTVGPFSTDYVAWRATERLPFANDSGQHLPIADSHFQLVATKGAYVWWDVAPRGLGRHLTFKTGGQCIWIARPRARAENGNVLRPSDYDIMGDVGLFLSGGYHDSKPRNTYWQVEQIYLGPGMTMYALIALSGECVSN</sequence>
<feature type="non-terminal residue" evidence="1">
    <location>
        <position position="1"/>
    </location>
</feature>
<evidence type="ECO:0000313" key="2">
    <source>
        <dbReference type="Proteomes" id="UP000054270"/>
    </source>
</evidence>
<dbReference type="AlphaFoldDB" id="A0A0D2N8M7"/>
<accession>A0A0D2N8M7</accession>